<dbReference type="Proteomes" id="UP000254545">
    <property type="component" value="Unassembled WGS sequence"/>
</dbReference>
<dbReference type="FunFam" id="3.40.630.30:FF:000054">
    <property type="entry name" value="tRNA(Met) cytidine acetyltransferase TmcA"/>
    <property type="match status" value="1"/>
</dbReference>
<evidence type="ECO:0000259" key="12">
    <source>
        <dbReference type="Pfam" id="PF13718"/>
    </source>
</evidence>
<feature type="domain" description="N-acetyltransferase" evidence="12">
    <location>
        <begin position="367"/>
        <end position="478"/>
    </location>
</feature>
<proteinExistence type="inferred from homology"/>
<gene>
    <name evidence="13" type="primary">tmcA_2</name>
    <name evidence="9" type="synonym">tmcA</name>
    <name evidence="13" type="ORF">NCTC9177_06404</name>
</gene>
<dbReference type="InterPro" id="IPR000182">
    <property type="entry name" value="GNAT_dom"/>
</dbReference>
<keyword evidence="5 9" id="KW-0547">Nucleotide-binding</keyword>
<keyword evidence="4 9" id="KW-0819">tRNA processing</keyword>
<dbReference type="GO" id="GO:0005737">
    <property type="term" value="C:cytoplasm"/>
    <property type="evidence" value="ECO:0007669"/>
    <property type="project" value="UniProtKB-SubCell"/>
</dbReference>
<dbReference type="Pfam" id="PF08351">
    <property type="entry name" value="TmcA_N"/>
    <property type="match status" value="1"/>
</dbReference>
<dbReference type="EMBL" id="UGKR01000003">
    <property type="protein sequence ID" value="STS92464.1"/>
    <property type="molecule type" value="Genomic_DNA"/>
</dbReference>
<evidence type="ECO:0000256" key="9">
    <source>
        <dbReference type="HAMAP-Rule" id="MF_01886"/>
    </source>
</evidence>
<keyword evidence="8 9" id="KW-0012">Acyltransferase</keyword>
<keyword evidence="6 9" id="KW-0067">ATP-binding</keyword>
<comment type="subcellular location">
    <subcellularLocation>
        <location evidence="9">Cytoplasm</location>
    </subcellularLocation>
</comment>
<comment type="caution">
    <text evidence="9">Lacks conserved residue(s) required for the propagation of feature annotation.</text>
</comment>
<evidence type="ECO:0000256" key="2">
    <source>
        <dbReference type="ARBA" id="ARBA00022555"/>
    </source>
</evidence>
<dbReference type="Gene3D" id="3.40.50.300">
    <property type="entry name" value="P-loop containing nucleotide triphosphate hydrolases"/>
    <property type="match status" value="1"/>
</dbReference>
<dbReference type="AlphaFoldDB" id="A0A7H4MQ64"/>
<dbReference type="Gene3D" id="3.40.50.11040">
    <property type="match status" value="1"/>
</dbReference>
<name>A0A7H4MQ64_KLEVA</name>
<dbReference type="SUPFAM" id="SSF52540">
    <property type="entry name" value="P-loop containing nucleoside triphosphate hydrolases"/>
    <property type="match status" value="1"/>
</dbReference>
<feature type="binding site" evidence="9">
    <location>
        <position position="317"/>
    </location>
    <ligand>
        <name>ATP</name>
        <dbReference type="ChEBI" id="CHEBI:30616"/>
    </ligand>
</feature>
<dbReference type="GO" id="GO:0051391">
    <property type="term" value="P:tRNA acetylation"/>
    <property type="evidence" value="ECO:0007669"/>
    <property type="project" value="UniProtKB-UniRule"/>
</dbReference>
<dbReference type="GO" id="GO:0005524">
    <property type="term" value="F:ATP binding"/>
    <property type="evidence" value="ECO:0007669"/>
    <property type="project" value="UniProtKB-UniRule"/>
</dbReference>
<comment type="similarity">
    <text evidence="9">Belongs to the TmcA family.</text>
</comment>
<dbReference type="Pfam" id="PF05127">
    <property type="entry name" value="NAT10_TcmA_helicase"/>
    <property type="match status" value="1"/>
</dbReference>
<keyword evidence="7 9" id="KW-0694">RNA-binding</keyword>
<dbReference type="PANTHER" id="PTHR10925:SF5">
    <property type="entry name" value="RNA CYTIDINE ACETYLTRANSFERASE"/>
    <property type="match status" value="1"/>
</dbReference>
<sequence>MMDALLDLTAQMTREGIRRLLVLSGDEAWTLQQAQALRERLGGDGLWVGSDPVSAPCVAPGALKTLLGREVMHAFFDARRGCDVAALAALSGTLRAGSWLVLLTPPFADWPTRADEDSLRWSDTPDPIVTPNFVHRCCRQFIADPEVLLWQQSDRPRFPLAAPRPDWHPADGHPQAEQALILEQLLRLPPGIAAVTAERGRGKSALAGMLLRQLEGEAIVTAPTRSAVEVLASFAGEAFRFMAPDALLASQETAAWLIVDEAASIPAPLLRQLVSRFPRTLLTTTVQGYEGTGRGFLLKFCASLPRLQSFSLSAPIRWAAGCPLESAIRQLLIFNDEAFRDAPTGEVVLEAVNQSCWQSQPALPEAMYQLLSGAHYRTSPLDLRRMMDAPGQAFRCARASGAVAGALWLVAEGGLSPELSRAVWAGFRRPRGNLVAQSLAAHGGSPLAATLSGLRVSRIAVHPARQRDGLGQKMIASIAADAAGYDYLSVSFGYTPELWRFWQRCGFILVRLGTHREAAAAAIPRWLCSR</sequence>
<evidence type="ECO:0000256" key="8">
    <source>
        <dbReference type="ARBA" id="ARBA00023315"/>
    </source>
</evidence>
<evidence type="ECO:0000256" key="6">
    <source>
        <dbReference type="ARBA" id="ARBA00022840"/>
    </source>
</evidence>
<evidence type="ECO:0000259" key="11">
    <source>
        <dbReference type="Pfam" id="PF08351"/>
    </source>
</evidence>
<dbReference type="GO" id="GO:0002101">
    <property type="term" value="P:tRNA wobble cytosine modification"/>
    <property type="evidence" value="ECO:0007669"/>
    <property type="project" value="UniProtKB-UniRule"/>
</dbReference>
<feature type="domain" description="TcmA/NAT10 helicase" evidence="10">
    <location>
        <begin position="195"/>
        <end position="335"/>
    </location>
</feature>
<dbReference type="FunFam" id="3.40.50.11040:FF:000003">
    <property type="entry name" value="tRNA(Met) cytidine acetyltransferase TmcA"/>
    <property type="match status" value="1"/>
</dbReference>
<dbReference type="SUPFAM" id="SSF55729">
    <property type="entry name" value="Acyl-CoA N-acyltransferases (Nat)"/>
    <property type="match status" value="1"/>
</dbReference>
<keyword evidence="2 9" id="KW-0820">tRNA-binding</keyword>
<dbReference type="GO" id="GO:1904812">
    <property type="term" value="P:rRNA acetylation involved in maturation of SSU-rRNA"/>
    <property type="evidence" value="ECO:0007669"/>
    <property type="project" value="TreeGrafter"/>
</dbReference>
<dbReference type="Gene3D" id="3.40.630.30">
    <property type="match status" value="1"/>
</dbReference>
<dbReference type="InterPro" id="IPR032672">
    <property type="entry name" value="TmcA/NAT10/Kre33"/>
</dbReference>
<evidence type="ECO:0000256" key="3">
    <source>
        <dbReference type="ARBA" id="ARBA00022679"/>
    </source>
</evidence>
<dbReference type="InterPro" id="IPR007807">
    <property type="entry name" value="TcmA/NAT10_helicase"/>
</dbReference>
<accession>A0A7H4MQ64</accession>
<feature type="binding site" evidence="9">
    <location>
        <position position="504"/>
    </location>
    <ligand>
        <name>acetyl-CoA</name>
        <dbReference type="ChEBI" id="CHEBI:57288"/>
    </ligand>
</feature>
<dbReference type="HAMAP" id="MF_01886">
    <property type="entry name" value="tRNA_acetyltr_TmcA"/>
    <property type="match status" value="1"/>
</dbReference>
<evidence type="ECO:0000256" key="1">
    <source>
        <dbReference type="ARBA" id="ARBA00022490"/>
    </source>
</evidence>
<protein>
    <recommendedName>
        <fullName evidence="9">tRNA(Met) cytidine acetyltransferase TmcA</fullName>
        <ecNumber evidence="9">2.3.1.193</ecNumber>
    </recommendedName>
</protein>
<dbReference type="InterPro" id="IPR013562">
    <property type="entry name" value="TmcA/NAT10_N"/>
</dbReference>
<dbReference type="PANTHER" id="PTHR10925">
    <property type="entry name" value="N-ACETYLTRANSFERASE 10"/>
    <property type="match status" value="1"/>
</dbReference>
<comment type="caution">
    <text evidence="13">The sequence shown here is derived from an EMBL/GenBank/DDBJ whole genome shotgun (WGS) entry which is preliminary data.</text>
</comment>
<feature type="binding site" evidence="9">
    <location>
        <position position="497"/>
    </location>
    <ligand>
        <name>acetyl-CoA</name>
        <dbReference type="ChEBI" id="CHEBI:57288"/>
    </ligand>
</feature>
<dbReference type="GO" id="GO:0000049">
    <property type="term" value="F:tRNA binding"/>
    <property type="evidence" value="ECO:0007669"/>
    <property type="project" value="UniProtKB-UniRule"/>
</dbReference>
<dbReference type="Pfam" id="PF13718">
    <property type="entry name" value="GNAT_acetyltr_2"/>
    <property type="match status" value="1"/>
</dbReference>
<organism evidence="13 14">
    <name type="scientific">Klebsiella variicola</name>
    <dbReference type="NCBI Taxonomy" id="244366"/>
    <lineage>
        <taxon>Bacteria</taxon>
        <taxon>Pseudomonadati</taxon>
        <taxon>Pseudomonadota</taxon>
        <taxon>Gammaproteobacteria</taxon>
        <taxon>Enterobacterales</taxon>
        <taxon>Enterobacteriaceae</taxon>
        <taxon>Klebsiella/Raoultella group</taxon>
        <taxon>Klebsiella</taxon>
        <taxon>Klebsiella pneumoniae complex</taxon>
    </lineage>
</organism>
<feature type="binding site" evidence="9">
    <location>
        <begin position="459"/>
        <end position="461"/>
    </location>
    <ligand>
        <name>acetyl-CoA</name>
        <dbReference type="ChEBI" id="CHEBI:57288"/>
    </ligand>
</feature>
<evidence type="ECO:0000256" key="5">
    <source>
        <dbReference type="ARBA" id="ARBA00022741"/>
    </source>
</evidence>
<comment type="catalytic activity">
    <reaction evidence="9">
        <text>cytidine(34) in elongator tRNA(Met) + acetyl-CoA + ATP + H2O = N(4)-acetylcytidine(34) in elongator tRNA(Met) + ADP + phosphate + CoA + H(+)</text>
        <dbReference type="Rhea" id="RHEA:43788"/>
        <dbReference type="Rhea" id="RHEA-COMP:10693"/>
        <dbReference type="Rhea" id="RHEA-COMP:10694"/>
        <dbReference type="ChEBI" id="CHEBI:15377"/>
        <dbReference type="ChEBI" id="CHEBI:15378"/>
        <dbReference type="ChEBI" id="CHEBI:30616"/>
        <dbReference type="ChEBI" id="CHEBI:43474"/>
        <dbReference type="ChEBI" id="CHEBI:57287"/>
        <dbReference type="ChEBI" id="CHEBI:57288"/>
        <dbReference type="ChEBI" id="CHEBI:74900"/>
        <dbReference type="ChEBI" id="CHEBI:82748"/>
        <dbReference type="ChEBI" id="CHEBI:456216"/>
        <dbReference type="EC" id="2.3.1.193"/>
    </reaction>
</comment>
<dbReference type="InterPro" id="IPR024914">
    <property type="entry name" value="tRNA_acetyltr_TmcA"/>
</dbReference>
<evidence type="ECO:0000256" key="4">
    <source>
        <dbReference type="ARBA" id="ARBA00022694"/>
    </source>
</evidence>
<feature type="binding site" evidence="9">
    <location>
        <position position="178"/>
    </location>
    <ligand>
        <name>ATP</name>
        <dbReference type="ChEBI" id="CHEBI:30616"/>
    </ligand>
</feature>
<comment type="function">
    <text evidence="9">Catalyzes the formation of N(4)-acetylcytidine (ac(4)C) at the wobble position of tRNA(Met), by using acetyl-CoA as an acetyl donor and ATP (or GTP).</text>
</comment>
<evidence type="ECO:0000313" key="14">
    <source>
        <dbReference type="Proteomes" id="UP000254545"/>
    </source>
</evidence>
<keyword evidence="1 9" id="KW-0963">Cytoplasm</keyword>
<dbReference type="EC" id="2.3.1.193" evidence="9"/>
<feature type="domain" description="TmcA/NAT10 N-terminal" evidence="11">
    <location>
        <begin position="2"/>
        <end position="152"/>
    </location>
</feature>
<dbReference type="FunFam" id="3.40.50.300:FF:001011">
    <property type="entry name" value="tRNA(Met) cytidine acetyltransferase TmcA"/>
    <property type="match status" value="1"/>
</dbReference>
<keyword evidence="3 9" id="KW-0808">Transferase</keyword>
<reference evidence="13 14" key="1">
    <citation type="submission" date="2018-06" db="EMBL/GenBank/DDBJ databases">
        <authorList>
            <consortium name="Pathogen Informatics"/>
            <person name="Doyle S."/>
        </authorList>
    </citation>
    <scope>NUCLEOTIDE SEQUENCE [LARGE SCALE GENOMIC DNA]</scope>
    <source>
        <strain evidence="13 14">NCTC9177</strain>
    </source>
</reference>
<dbReference type="InterPro" id="IPR016181">
    <property type="entry name" value="Acyl_CoA_acyltransferase"/>
</dbReference>
<dbReference type="GO" id="GO:1990883">
    <property type="term" value="F:18S rRNA cytidine N-acetyltransferase activity"/>
    <property type="evidence" value="ECO:0007669"/>
    <property type="project" value="TreeGrafter"/>
</dbReference>
<evidence type="ECO:0000313" key="13">
    <source>
        <dbReference type="EMBL" id="STS92464.1"/>
    </source>
</evidence>
<evidence type="ECO:0000256" key="7">
    <source>
        <dbReference type="ARBA" id="ARBA00022884"/>
    </source>
</evidence>
<dbReference type="GO" id="GO:0051392">
    <property type="term" value="F:tRNA cytidine N4-acetyltransferase activity"/>
    <property type="evidence" value="ECO:0007669"/>
    <property type="project" value="UniProtKB-UniRule"/>
</dbReference>
<dbReference type="InterPro" id="IPR027417">
    <property type="entry name" value="P-loop_NTPase"/>
</dbReference>
<evidence type="ECO:0000259" key="10">
    <source>
        <dbReference type="Pfam" id="PF05127"/>
    </source>
</evidence>